<evidence type="ECO:0000259" key="3">
    <source>
        <dbReference type="Pfam" id="PF04536"/>
    </source>
</evidence>
<evidence type="ECO:0000256" key="1">
    <source>
        <dbReference type="SAM" id="Phobius"/>
    </source>
</evidence>
<gene>
    <name evidence="4" type="ORF">RM533_04245</name>
</gene>
<reference evidence="4 5" key="1">
    <citation type="submission" date="2023-09" db="EMBL/GenBank/DDBJ databases">
        <authorList>
            <person name="Rey-Velasco X."/>
        </authorList>
    </citation>
    <scope>NUCLEOTIDE SEQUENCE [LARGE SCALE GENOMIC DNA]</scope>
    <source>
        <strain evidence="4 5">F390</strain>
    </source>
</reference>
<accession>A0ABU2ZGQ8</accession>
<dbReference type="Gene3D" id="3.10.310.50">
    <property type="match status" value="1"/>
</dbReference>
<organism evidence="4 5">
    <name type="scientific">Croceicoccus esteveae</name>
    <dbReference type="NCBI Taxonomy" id="3075597"/>
    <lineage>
        <taxon>Bacteria</taxon>
        <taxon>Pseudomonadati</taxon>
        <taxon>Pseudomonadota</taxon>
        <taxon>Alphaproteobacteria</taxon>
        <taxon>Sphingomonadales</taxon>
        <taxon>Erythrobacteraceae</taxon>
        <taxon>Croceicoccus</taxon>
    </lineage>
</organism>
<dbReference type="PANTHER" id="PTHR30373">
    <property type="entry name" value="UPF0603 PROTEIN YGCG"/>
    <property type="match status" value="1"/>
</dbReference>
<feature type="chain" id="PRO_5045528830" evidence="2">
    <location>
        <begin position="23"/>
        <end position="281"/>
    </location>
</feature>
<proteinExistence type="predicted"/>
<feature type="transmembrane region" description="Helical" evidence="1">
    <location>
        <begin position="185"/>
        <end position="205"/>
    </location>
</feature>
<dbReference type="InterPro" id="IPR007621">
    <property type="entry name" value="TPM_dom"/>
</dbReference>
<dbReference type="RefSeq" id="WP_311339956.1">
    <property type="nucleotide sequence ID" value="NZ_JAVRHS010000002.1"/>
</dbReference>
<keyword evidence="1" id="KW-0812">Transmembrane</keyword>
<dbReference type="EMBL" id="JAVRHS010000002">
    <property type="protein sequence ID" value="MDT0575391.1"/>
    <property type="molecule type" value="Genomic_DNA"/>
</dbReference>
<keyword evidence="2" id="KW-0732">Signal</keyword>
<comment type="caution">
    <text evidence="4">The sequence shown here is derived from an EMBL/GenBank/DDBJ whole genome shotgun (WGS) entry which is preliminary data.</text>
</comment>
<keyword evidence="1" id="KW-0472">Membrane</keyword>
<protein>
    <submittedName>
        <fullName evidence="4">TPM domain-containing protein</fullName>
    </submittedName>
</protein>
<sequence>MARTFALFVAAVLALLTTMVTAQDFPPRPEGPVLDAAGIIPQAQEAALDAKLRAYNRTTGRSIIVATVNSLGGEEPYIYAQGLAEQWDIGGAQTEEAALMLVAPNEREVFITTSRGVQGRLTDISTGRIVQDTILPAFRQGNYAAGISAGATAIMARLDMDPAQAAAIAEAEAAAQRTDRNAQGASVGGIVFWIAMIVIFMLVFGRGGSGGRRRRYGAGNMASNVILWSALGSMMGGRGDGGFGGGFDGGGFGGGGFGGGGFGGFGGGGGGFNGGGAGGGW</sequence>
<evidence type="ECO:0000313" key="5">
    <source>
        <dbReference type="Proteomes" id="UP001259803"/>
    </source>
</evidence>
<evidence type="ECO:0000256" key="2">
    <source>
        <dbReference type="SAM" id="SignalP"/>
    </source>
</evidence>
<evidence type="ECO:0000313" key="4">
    <source>
        <dbReference type="EMBL" id="MDT0575391.1"/>
    </source>
</evidence>
<keyword evidence="5" id="KW-1185">Reference proteome</keyword>
<keyword evidence="1" id="KW-1133">Transmembrane helix</keyword>
<name>A0ABU2ZGQ8_9SPHN</name>
<dbReference type="Proteomes" id="UP001259803">
    <property type="component" value="Unassembled WGS sequence"/>
</dbReference>
<feature type="domain" description="TPM" evidence="3">
    <location>
        <begin position="33"/>
        <end position="156"/>
    </location>
</feature>
<dbReference type="Pfam" id="PF04536">
    <property type="entry name" value="TPM_phosphatase"/>
    <property type="match status" value="1"/>
</dbReference>
<dbReference type="PANTHER" id="PTHR30373:SF2">
    <property type="entry name" value="UPF0603 PROTEIN YGCG"/>
    <property type="match status" value="1"/>
</dbReference>
<feature type="signal peptide" evidence="2">
    <location>
        <begin position="1"/>
        <end position="22"/>
    </location>
</feature>